<reference evidence="1 2" key="1">
    <citation type="submission" date="2020-09" db="EMBL/GenBank/DDBJ databases">
        <title>Sinomicrobium weinanense sp. nov., a halophilic bacteria isolated from saline-alkali soil.</title>
        <authorList>
            <person name="Wu P."/>
            <person name="Ren H."/>
            <person name="Mei Y."/>
            <person name="Liang Y."/>
            <person name="Chen Z."/>
        </authorList>
    </citation>
    <scope>NUCLEOTIDE SEQUENCE [LARGE SCALE GENOMIC DNA]</scope>
    <source>
        <strain evidence="1 2">FJxs</strain>
    </source>
</reference>
<keyword evidence="2" id="KW-1185">Reference proteome</keyword>
<accession>A0A926Q0T4</accession>
<dbReference type="AlphaFoldDB" id="A0A926Q0T4"/>
<comment type="caution">
    <text evidence="1">The sequence shown here is derived from an EMBL/GenBank/DDBJ whole genome shotgun (WGS) entry which is preliminary data.</text>
</comment>
<evidence type="ECO:0000313" key="2">
    <source>
        <dbReference type="Proteomes" id="UP000653730"/>
    </source>
</evidence>
<evidence type="ECO:0008006" key="3">
    <source>
        <dbReference type="Google" id="ProtNLM"/>
    </source>
</evidence>
<gene>
    <name evidence="1" type="ORF">IBL28_03755</name>
</gene>
<dbReference type="EMBL" id="JACVDC010000006">
    <property type="protein sequence ID" value="MBC9795068.1"/>
    <property type="molecule type" value="Genomic_DNA"/>
</dbReference>
<dbReference type="RefSeq" id="WP_187964221.1">
    <property type="nucleotide sequence ID" value="NZ_JACVDC010000006.1"/>
</dbReference>
<dbReference type="Proteomes" id="UP000653730">
    <property type="component" value="Unassembled WGS sequence"/>
</dbReference>
<dbReference type="PROSITE" id="PS51257">
    <property type="entry name" value="PROKAR_LIPOPROTEIN"/>
    <property type="match status" value="1"/>
</dbReference>
<organism evidence="1 2">
    <name type="scientific">Sinomicrobium weinanense</name>
    <dbReference type="NCBI Taxonomy" id="2842200"/>
    <lineage>
        <taxon>Bacteria</taxon>
        <taxon>Pseudomonadati</taxon>
        <taxon>Bacteroidota</taxon>
        <taxon>Flavobacteriia</taxon>
        <taxon>Flavobacteriales</taxon>
        <taxon>Flavobacteriaceae</taxon>
        <taxon>Sinomicrobium</taxon>
    </lineage>
</organism>
<sequence>MQKFFFIAIFILGSLSCNGQFRYSGQSAVSLYGGGVSKGFFVNASYQRFLNEKGSMIRGDIDYTSRKQHIPALDTPFDTGIVSLGAAYGYSFNEIFGEFTFVHLWAGAFGAKETYDFNEAYKHMIVGNTDDPVTYGLYGGIEAELHLTTNISLMATYLRWQNFKSDFAKHMNKFGGGVKFYFK</sequence>
<name>A0A926Q0T4_9FLAO</name>
<protein>
    <recommendedName>
        <fullName evidence="3">Outer membrane protein beta-barrel domain-containing protein</fullName>
    </recommendedName>
</protein>
<proteinExistence type="predicted"/>
<evidence type="ECO:0000313" key="1">
    <source>
        <dbReference type="EMBL" id="MBC9795068.1"/>
    </source>
</evidence>